<dbReference type="GO" id="GO:0047617">
    <property type="term" value="F:fatty acyl-CoA hydrolase activity"/>
    <property type="evidence" value="ECO:0007669"/>
    <property type="project" value="TreeGrafter"/>
</dbReference>
<sequence length="143" mass="16179">MARIQVDVPERLSWSTSLRIRIYDTNFAGHLAHDKVVSLLHEARARLFKEKECSELDVDGLGIILTDLVVEYKAEAFFGDEVLVEIGAGDFSSKGCDLYYRMIHTDGPINGKIICKAKTGLVFMDYSSRTVSPIPETFKDWFK</sequence>
<accession>A0A2M9ZBT3</accession>
<keyword evidence="2" id="KW-0378">Hydrolase</keyword>
<evidence type="ECO:0000313" key="4">
    <source>
        <dbReference type="Proteomes" id="UP000231912"/>
    </source>
</evidence>
<dbReference type="AlphaFoldDB" id="A0A2M9ZBT3"/>
<dbReference type="InterPro" id="IPR029069">
    <property type="entry name" value="HotDog_dom_sf"/>
</dbReference>
<evidence type="ECO:0000313" key="3">
    <source>
        <dbReference type="EMBL" id="PJZ65832.1"/>
    </source>
</evidence>
<dbReference type="EMBL" id="NPDT01000003">
    <property type="protein sequence ID" value="PJZ65832.1"/>
    <property type="molecule type" value="Genomic_DNA"/>
</dbReference>
<proteinExistence type="inferred from homology"/>
<dbReference type="Gene3D" id="3.10.129.10">
    <property type="entry name" value="Hotdog Thioesterase"/>
    <property type="match status" value="1"/>
</dbReference>
<evidence type="ECO:0000256" key="2">
    <source>
        <dbReference type="ARBA" id="ARBA00022801"/>
    </source>
</evidence>
<organism evidence="3 4">
    <name type="scientific">Leptospira wolffii</name>
    <dbReference type="NCBI Taxonomy" id="409998"/>
    <lineage>
        <taxon>Bacteria</taxon>
        <taxon>Pseudomonadati</taxon>
        <taxon>Spirochaetota</taxon>
        <taxon>Spirochaetia</taxon>
        <taxon>Leptospirales</taxon>
        <taxon>Leptospiraceae</taxon>
        <taxon>Leptospira</taxon>
    </lineage>
</organism>
<dbReference type="RefSeq" id="WP_100758739.1">
    <property type="nucleotide sequence ID" value="NZ_NPDT01000003.1"/>
</dbReference>
<dbReference type="CDD" id="cd00586">
    <property type="entry name" value="4HBT"/>
    <property type="match status" value="1"/>
</dbReference>
<dbReference type="PANTHER" id="PTHR31793">
    <property type="entry name" value="4-HYDROXYBENZOYL-COA THIOESTERASE FAMILY MEMBER"/>
    <property type="match status" value="1"/>
</dbReference>
<dbReference type="PANTHER" id="PTHR31793:SF27">
    <property type="entry name" value="NOVEL THIOESTERASE SUPERFAMILY DOMAIN AND SAPOSIN A-TYPE DOMAIN CONTAINING PROTEIN (0610012H03RIK)"/>
    <property type="match status" value="1"/>
</dbReference>
<dbReference type="SUPFAM" id="SSF54637">
    <property type="entry name" value="Thioesterase/thiol ester dehydrase-isomerase"/>
    <property type="match status" value="1"/>
</dbReference>
<protein>
    <submittedName>
        <fullName evidence="3">Thioesterase</fullName>
    </submittedName>
</protein>
<gene>
    <name evidence="3" type="ORF">CH371_09810</name>
</gene>
<name>A0A2M9ZBT3_9LEPT</name>
<comment type="caution">
    <text evidence="3">The sequence shown here is derived from an EMBL/GenBank/DDBJ whole genome shotgun (WGS) entry which is preliminary data.</text>
</comment>
<evidence type="ECO:0000256" key="1">
    <source>
        <dbReference type="ARBA" id="ARBA00005953"/>
    </source>
</evidence>
<dbReference type="InterPro" id="IPR050563">
    <property type="entry name" value="4-hydroxybenzoyl-CoA_TE"/>
</dbReference>
<comment type="similarity">
    <text evidence="1">Belongs to the 4-hydroxybenzoyl-CoA thioesterase family.</text>
</comment>
<dbReference type="Pfam" id="PF13279">
    <property type="entry name" value="4HBT_2"/>
    <property type="match status" value="1"/>
</dbReference>
<dbReference type="Proteomes" id="UP000231912">
    <property type="component" value="Unassembled WGS sequence"/>
</dbReference>
<reference evidence="3 4" key="1">
    <citation type="submission" date="2017-07" db="EMBL/GenBank/DDBJ databases">
        <title>Leptospira spp. isolated from tropical soils.</title>
        <authorList>
            <person name="Thibeaux R."/>
            <person name="Iraola G."/>
            <person name="Ferres I."/>
            <person name="Bierque E."/>
            <person name="Girault D."/>
            <person name="Soupe-Gilbert M.-E."/>
            <person name="Picardeau M."/>
            <person name="Goarant C."/>
        </authorList>
    </citation>
    <scope>NUCLEOTIDE SEQUENCE [LARGE SCALE GENOMIC DNA]</scope>
    <source>
        <strain evidence="3 4">FH2-C-A2</strain>
    </source>
</reference>